<evidence type="ECO:0000256" key="1">
    <source>
        <dbReference type="ARBA" id="ARBA00022679"/>
    </source>
</evidence>
<keyword evidence="2" id="KW-0012">Acyltransferase</keyword>
<keyword evidence="5" id="KW-1185">Reference proteome</keyword>
<dbReference type="PANTHER" id="PTHR43626">
    <property type="entry name" value="ACYL-COA N-ACYLTRANSFERASE"/>
    <property type="match status" value="1"/>
</dbReference>
<protein>
    <submittedName>
        <fullName evidence="4">GNAT superfamily N-acetyltransferase</fullName>
    </submittedName>
</protein>
<evidence type="ECO:0000313" key="5">
    <source>
        <dbReference type="Proteomes" id="UP001268089"/>
    </source>
</evidence>
<evidence type="ECO:0000259" key="3">
    <source>
        <dbReference type="PROSITE" id="PS51186"/>
    </source>
</evidence>
<dbReference type="PANTHER" id="PTHR43626:SF4">
    <property type="entry name" value="GCN5-RELATED N-ACETYLTRANSFERASE 2, CHLOROPLASTIC"/>
    <property type="match status" value="1"/>
</dbReference>
<evidence type="ECO:0000256" key="2">
    <source>
        <dbReference type="ARBA" id="ARBA00023315"/>
    </source>
</evidence>
<feature type="domain" description="N-acetyltransferase" evidence="3">
    <location>
        <begin position="7"/>
        <end position="134"/>
    </location>
</feature>
<comment type="caution">
    <text evidence="4">The sequence shown here is derived from an EMBL/GenBank/DDBJ whole genome shotgun (WGS) entry which is preliminary data.</text>
</comment>
<dbReference type="Proteomes" id="UP001268089">
    <property type="component" value="Unassembled WGS sequence"/>
</dbReference>
<dbReference type="Gene3D" id="3.40.630.30">
    <property type="match status" value="1"/>
</dbReference>
<name>A0ABU1ZHC5_9BURK</name>
<reference evidence="4 5" key="1">
    <citation type="submission" date="2023-07" db="EMBL/GenBank/DDBJ databases">
        <title>Sorghum-associated microbial communities from plants grown in Nebraska, USA.</title>
        <authorList>
            <person name="Schachtman D."/>
        </authorList>
    </citation>
    <scope>NUCLEOTIDE SEQUENCE [LARGE SCALE GENOMIC DNA]</scope>
    <source>
        <strain evidence="4 5">BE308</strain>
    </source>
</reference>
<dbReference type="Pfam" id="PF00583">
    <property type="entry name" value="Acetyltransf_1"/>
    <property type="match status" value="1"/>
</dbReference>
<dbReference type="PROSITE" id="PS51186">
    <property type="entry name" value="GNAT"/>
    <property type="match status" value="1"/>
</dbReference>
<dbReference type="CDD" id="cd04301">
    <property type="entry name" value="NAT_SF"/>
    <property type="match status" value="1"/>
</dbReference>
<dbReference type="InterPro" id="IPR045039">
    <property type="entry name" value="NSI-like"/>
</dbReference>
<dbReference type="InterPro" id="IPR000182">
    <property type="entry name" value="GNAT_dom"/>
</dbReference>
<organism evidence="4 5">
    <name type="scientific">Rhodoferax saidenbachensis</name>
    <dbReference type="NCBI Taxonomy" id="1484693"/>
    <lineage>
        <taxon>Bacteria</taxon>
        <taxon>Pseudomonadati</taxon>
        <taxon>Pseudomonadota</taxon>
        <taxon>Betaproteobacteria</taxon>
        <taxon>Burkholderiales</taxon>
        <taxon>Comamonadaceae</taxon>
        <taxon>Rhodoferax</taxon>
    </lineage>
</organism>
<dbReference type="SUPFAM" id="SSF55729">
    <property type="entry name" value="Acyl-CoA N-acyltransferases (Nat)"/>
    <property type="match status" value="1"/>
</dbReference>
<dbReference type="InterPro" id="IPR016181">
    <property type="entry name" value="Acyl_CoA_acyltransferase"/>
</dbReference>
<dbReference type="RefSeq" id="WP_310338462.1">
    <property type="nucleotide sequence ID" value="NZ_JAVDXO010000001.1"/>
</dbReference>
<evidence type="ECO:0000313" key="4">
    <source>
        <dbReference type="EMBL" id="MDR7304898.1"/>
    </source>
</evidence>
<dbReference type="EMBL" id="JAVDXO010000001">
    <property type="protein sequence ID" value="MDR7304898.1"/>
    <property type="molecule type" value="Genomic_DNA"/>
</dbReference>
<proteinExistence type="predicted"/>
<accession>A0ABU1ZHC5</accession>
<sequence length="143" mass="15774">MSLVWSDSIDNFNWDELAALYHAAPLGNKNPADLKTAFGNSMFRCFVYDGGALVGVGRVLADGVDCAYLCDVALLPSHQGTGLGQQIVARLVELSRGHKKIILYAVPGKEPFYRRFGFWRMRTAMAIFADQPLAAQRGYVDET</sequence>
<keyword evidence="1" id="KW-0808">Transferase</keyword>
<gene>
    <name evidence="4" type="ORF">J2X15_000164</name>
</gene>